<accession>A0PMU8</accession>
<dbReference type="HOGENOM" id="CLU_040631_0_0_11"/>
<evidence type="ECO:0000313" key="3">
    <source>
        <dbReference type="Proteomes" id="UP000000765"/>
    </source>
</evidence>
<dbReference type="Pfam" id="PF20091">
    <property type="entry name" value="Abhydrolase_10"/>
    <property type="match status" value="1"/>
</dbReference>
<dbReference type="EMBL" id="CP000325">
    <property type="protein sequence ID" value="ABL03667.1"/>
    <property type="molecule type" value="Genomic_DNA"/>
</dbReference>
<protein>
    <submittedName>
        <fullName evidence="2">Conserved protein</fullName>
    </submittedName>
</protein>
<reference evidence="2 3" key="1">
    <citation type="journal article" date="2007" name="Genome Res.">
        <title>Reductive evolution and niche adaptation inferred from the genome of Mycobacterium ulcerans, the causative agent of Buruli ulcer.</title>
        <authorList>
            <person name="Stinear T.P."/>
            <person name="Seemann T."/>
            <person name="Pidot S."/>
            <person name="Frigui W."/>
            <person name="Reysset G."/>
            <person name="Garnier T."/>
            <person name="Meurice G."/>
            <person name="Simon D."/>
            <person name="Bouchier C."/>
            <person name="Ma L."/>
            <person name="Tichit M."/>
            <person name="Porter J.L."/>
            <person name="Ryan J."/>
            <person name="Johnson P.D."/>
            <person name="Davies J.K."/>
            <person name="Jenkin G.A."/>
            <person name="Small P.L."/>
            <person name="Jones L.M."/>
            <person name="Tekaia F."/>
            <person name="Laval F."/>
            <person name="Daffe M."/>
            <person name="Parkhill J."/>
            <person name="Cole S.T."/>
        </authorList>
    </citation>
    <scope>NUCLEOTIDE SEQUENCE [LARGE SCALE GENOMIC DNA]</scope>
    <source>
        <strain evidence="2 3">Agy99</strain>
    </source>
</reference>
<organism evidence="2 3">
    <name type="scientific">Mycobacterium ulcerans (strain Agy99)</name>
    <dbReference type="NCBI Taxonomy" id="362242"/>
    <lineage>
        <taxon>Bacteria</taxon>
        <taxon>Bacillati</taxon>
        <taxon>Actinomycetota</taxon>
        <taxon>Actinomycetes</taxon>
        <taxon>Mycobacteriales</taxon>
        <taxon>Mycobacteriaceae</taxon>
        <taxon>Mycobacterium</taxon>
        <taxon>Mycobacterium ulcerans group</taxon>
    </lineage>
</organism>
<dbReference type="Proteomes" id="UP000000765">
    <property type="component" value="Chromosome"/>
</dbReference>
<dbReference type="eggNOG" id="ENOG502Z97Z">
    <property type="taxonomic scope" value="Bacteria"/>
</dbReference>
<name>A0PMU8_MYCUA</name>
<evidence type="ECO:0000259" key="1">
    <source>
        <dbReference type="Pfam" id="PF20091"/>
    </source>
</evidence>
<dbReference type="AlphaFoldDB" id="A0PMU8"/>
<feature type="domain" description="Alpha/beta hydrolase" evidence="1">
    <location>
        <begin position="19"/>
        <end position="459"/>
    </location>
</feature>
<evidence type="ECO:0000313" key="2">
    <source>
        <dbReference type="EMBL" id="ABL03667.1"/>
    </source>
</evidence>
<dbReference type="InterPro" id="IPR045394">
    <property type="entry name" value="Abhydrolase_dom"/>
</dbReference>
<sequence length="477" mass="51404">MTMAGSLRVAPVPGKPALLLGAFDLGGLGYLVEEFFVSGTAHSYVPAAELGADGRWDVIPSDTADYTTRMVVLTPADPARFNGTVLLEWLNVSGGIDAPAVWMMAHREIVRAGYAYVAISAQRIGVEGGPSLLGADLSLKNQDPARYRSLHHPGDAFCYDIFSQAGGLLRDADPHDLLRGLRLQHLVAMGESQSAMFLTTYINAVDPLAEIYDGFLVHSRFASAAPLDGGSVFEESETPQAVTFRPDLRVPLITIITETDLFGDVRRGYVYTRQPDNQWLRVWEIPGAAHADNYTIQVAPIDTGDAPLDAIVAAYAPTDTLMGRQLDYYINFAPQHHYVVQAAVSGLSSWVRTGEPAPHAARIAMHDSDLARPVLDRNGLATDGIRTPWVDVPIARTSGHGAQDSIMAAIFGSGEPFDAATLDRLYPGGAQQYLDNFSAALDRTIESGFILSADRGAILQLATAIFPGSGSQRPTRR</sequence>
<gene>
    <name evidence="2" type="ordered locus">MUL_1075</name>
</gene>
<dbReference type="KEGG" id="mul:MUL_1075"/>
<proteinExistence type="predicted"/>